<dbReference type="RefSeq" id="WP_109611443.1">
    <property type="nucleotide sequence ID" value="NZ_QGGG01000001.1"/>
</dbReference>
<dbReference type="SUPFAM" id="SSF48179">
    <property type="entry name" value="6-phosphogluconate dehydrogenase C-terminal domain-like"/>
    <property type="match status" value="1"/>
</dbReference>
<feature type="domain" description="Pyrroline-5-carboxylate reductase catalytic N-terminal" evidence="6">
    <location>
        <begin position="6"/>
        <end position="94"/>
    </location>
</feature>
<dbReference type="Proteomes" id="UP000245396">
    <property type="component" value="Unassembled WGS sequence"/>
</dbReference>
<comment type="similarity">
    <text evidence="1 4">Belongs to the pyrroline-5-carboxylate reductase family.</text>
</comment>
<dbReference type="InterPro" id="IPR008927">
    <property type="entry name" value="6-PGluconate_DH-like_C_sf"/>
</dbReference>
<keyword evidence="4" id="KW-0028">Amino-acid biosynthesis</keyword>
<dbReference type="Pfam" id="PF14748">
    <property type="entry name" value="P5CR_dimer"/>
    <property type="match status" value="1"/>
</dbReference>
<dbReference type="EC" id="1.5.1.2" evidence="4"/>
<evidence type="ECO:0000313" key="8">
    <source>
        <dbReference type="EMBL" id="PWJ86478.1"/>
    </source>
</evidence>
<reference evidence="8 9" key="1">
    <citation type="submission" date="2018-05" db="EMBL/GenBank/DDBJ databases">
        <title>Genomic Encyclopedia of Type Strains, Phase IV (KMG-IV): sequencing the most valuable type-strain genomes for metagenomic binning, comparative biology and taxonomic classification.</title>
        <authorList>
            <person name="Goeker M."/>
        </authorList>
    </citation>
    <scope>NUCLEOTIDE SEQUENCE [LARGE SCALE GENOMIC DNA]</scope>
    <source>
        <strain evidence="8 9">DSM 6986</strain>
    </source>
</reference>
<dbReference type="UniPathway" id="UPA00098">
    <property type="reaction ID" value="UER00361"/>
</dbReference>
<keyword evidence="4" id="KW-0641">Proline biosynthesis</keyword>
<dbReference type="InterPro" id="IPR029036">
    <property type="entry name" value="P5CR_dimer"/>
</dbReference>
<dbReference type="SUPFAM" id="SSF51735">
    <property type="entry name" value="NAD(P)-binding Rossmann-fold domains"/>
    <property type="match status" value="1"/>
</dbReference>
<dbReference type="Pfam" id="PF03807">
    <property type="entry name" value="F420_oxidored"/>
    <property type="match status" value="1"/>
</dbReference>
<evidence type="ECO:0000259" key="6">
    <source>
        <dbReference type="Pfam" id="PF03807"/>
    </source>
</evidence>
<comment type="caution">
    <text evidence="8">The sequence shown here is derived from an EMBL/GenBank/DDBJ whole genome shotgun (WGS) entry which is preliminary data.</text>
</comment>
<evidence type="ECO:0000259" key="7">
    <source>
        <dbReference type="Pfam" id="PF14748"/>
    </source>
</evidence>
<dbReference type="STRING" id="1192868.GCA_000304395_02954"/>
<evidence type="ECO:0000256" key="3">
    <source>
        <dbReference type="ARBA" id="ARBA00023002"/>
    </source>
</evidence>
<comment type="pathway">
    <text evidence="4">Amino-acid biosynthesis; L-proline biosynthesis; L-proline from L-glutamate 5-semialdehyde: step 1/1.</text>
</comment>
<dbReference type="PIRSF" id="PIRSF000193">
    <property type="entry name" value="Pyrrol-5-carb_rd"/>
    <property type="match status" value="1"/>
</dbReference>
<feature type="binding site" evidence="5">
    <location>
        <position position="38"/>
    </location>
    <ligand>
        <name>NADP(+)</name>
        <dbReference type="ChEBI" id="CHEBI:58349"/>
    </ligand>
</feature>
<evidence type="ECO:0000313" key="9">
    <source>
        <dbReference type="Proteomes" id="UP000245396"/>
    </source>
</evidence>
<accession>A0A316CAF5</accession>
<dbReference type="EMBL" id="QGGG01000001">
    <property type="protein sequence ID" value="PWJ86478.1"/>
    <property type="molecule type" value="Genomic_DNA"/>
</dbReference>
<dbReference type="InterPro" id="IPR000304">
    <property type="entry name" value="Pyrroline-COOH_reductase"/>
</dbReference>
<gene>
    <name evidence="4" type="primary">proC</name>
    <name evidence="8" type="ORF">C7441_101359</name>
</gene>
<comment type="catalytic activity">
    <reaction evidence="4">
        <text>L-proline + NAD(+) = (S)-1-pyrroline-5-carboxylate + NADH + 2 H(+)</text>
        <dbReference type="Rhea" id="RHEA:14105"/>
        <dbReference type="ChEBI" id="CHEBI:15378"/>
        <dbReference type="ChEBI" id="CHEBI:17388"/>
        <dbReference type="ChEBI" id="CHEBI:57540"/>
        <dbReference type="ChEBI" id="CHEBI:57945"/>
        <dbReference type="ChEBI" id="CHEBI:60039"/>
        <dbReference type="EC" id="1.5.1.2"/>
    </reaction>
</comment>
<dbReference type="InterPro" id="IPR028939">
    <property type="entry name" value="P5C_Rdtase_cat_N"/>
</dbReference>
<keyword evidence="4" id="KW-0963">Cytoplasm</keyword>
<evidence type="ECO:0000256" key="4">
    <source>
        <dbReference type="HAMAP-Rule" id="MF_01925"/>
    </source>
</evidence>
<keyword evidence="2 4" id="KW-0521">NADP</keyword>
<evidence type="ECO:0000256" key="1">
    <source>
        <dbReference type="ARBA" id="ARBA00005525"/>
    </source>
</evidence>
<comment type="subcellular location">
    <subcellularLocation>
        <location evidence="4">Cytoplasm</location>
    </subcellularLocation>
</comment>
<name>A0A316CAF5_PSESE</name>
<keyword evidence="3 4" id="KW-0560">Oxidoreductase</keyword>
<dbReference type="AlphaFoldDB" id="A0A316CAF5"/>
<dbReference type="PANTHER" id="PTHR11645:SF0">
    <property type="entry name" value="PYRROLINE-5-CARBOXYLATE REDUCTASE 3"/>
    <property type="match status" value="1"/>
</dbReference>
<protein>
    <recommendedName>
        <fullName evidence="4">Pyrroline-5-carboxylate reductase</fullName>
        <shortName evidence="4">P5C reductase</shortName>
        <shortName evidence="4">P5CR</shortName>
        <ecNumber evidence="4">1.5.1.2</ecNumber>
    </recommendedName>
    <alternativeName>
        <fullName evidence="4">PCA reductase</fullName>
    </alternativeName>
</protein>
<dbReference type="HAMAP" id="MF_01925">
    <property type="entry name" value="P5C_reductase"/>
    <property type="match status" value="1"/>
</dbReference>
<dbReference type="Gene3D" id="3.40.50.720">
    <property type="entry name" value="NAD(P)-binding Rossmann-like Domain"/>
    <property type="match status" value="1"/>
</dbReference>
<evidence type="ECO:0000256" key="5">
    <source>
        <dbReference type="PIRSR" id="PIRSR000193-1"/>
    </source>
</evidence>
<sequence length="265" mass="27294">MTGPVIGIVGGTGWLGRAIASAVLAKGFVTPDRLVVSSRSPAAALPGWPDVACVADNRDLAARSDVIILSVRPEQFPAVEVDASGKLLISVMAGVPAAALAASTNAVRIVRAMPNAAAEIDKSYTPWFASAAVGHADKVLVRQLFETCGTADEVLHETDIDYLTALTGPGPAFPALLAMAMLGHARTRSLPESVAKRAVKAVITEASALLAAENASMEETVRTFLDYRGTTAAGLQAMIDGGFMDAVEAGLDAAEAAALAMSRPR</sequence>
<dbReference type="OrthoDB" id="8418678at2"/>
<comment type="function">
    <text evidence="4">Catalyzes the reduction of 1-pyrroline-5-carboxylate (PCA) to L-proline.</text>
</comment>
<comment type="catalytic activity">
    <reaction evidence="4">
        <text>L-proline + NADP(+) = (S)-1-pyrroline-5-carboxylate + NADPH + 2 H(+)</text>
        <dbReference type="Rhea" id="RHEA:14109"/>
        <dbReference type="ChEBI" id="CHEBI:15378"/>
        <dbReference type="ChEBI" id="CHEBI:17388"/>
        <dbReference type="ChEBI" id="CHEBI:57783"/>
        <dbReference type="ChEBI" id="CHEBI:58349"/>
        <dbReference type="ChEBI" id="CHEBI:60039"/>
        <dbReference type="EC" id="1.5.1.2"/>
    </reaction>
</comment>
<dbReference type="GO" id="GO:0055129">
    <property type="term" value="P:L-proline biosynthetic process"/>
    <property type="evidence" value="ECO:0007669"/>
    <property type="project" value="UniProtKB-UniRule"/>
</dbReference>
<keyword evidence="9" id="KW-1185">Reference proteome</keyword>
<dbReference type="Gene3D" id="1.10.3730.10">
    <property type="entry name" value="ProC C-terminal domain-like"/>
    <property type="match status" value="1"/>
</dbReference>
<organism evidence="8 9">
    <name type="scientific">Pseudaminobacter salicylatoxidans</name>
    <dbReference type="NCBI Taxonomy" id="93369"/>
    <lineage>
        <taxon>Bacteria</taxon>
        <taxon>Pseudomonadati</taxon>
        <taxon>Pseudomonadota</taxon>
        <taxon>Alphaproteobacteria</taxon>
        <taxon>Hyphomicrobiales</taxon>
        <taxon>Phyllobacteriaceae</taxon>
        <taxon>Pseudaminobacter</taxon>
    </lineage>
</organism>
<dbReference type="GO" id="GO:0005737">
    <property type="term" value="C:cytoplasm"/>
    <property type="evidence" value="ECO:0007669"/>
    <property type="project" value="UniProtKB-SubCell"/>
</dbReference>
<dbReference type="GO" id="GO:0004735">
    <property type="term" value="F:pyrroline-5-carboxylate reductase activity"/>
    <property type="evidence" value="ECO:0007669"/>
    <property type="project" value="UniProtKB-UniRule"/>
</dbReference>
<dbReference type="PANTHER" id="PTHR11645">
    <property type="entry name" value="PYRROLINE-5-CARBOXYLATE REDUCTASE"/>
    <property type="match status" value="1"/>
</dbReference>
<evidence type="ECO:0000256" key="2">
    <source>
        <dbReference type="ARBA" id="ARBA00022857"/>
    </source>
</evidence>
<dbReference type="InterPro" id="IPR036291">
    <property type="entry name" value="NAD(P)-bd_dom_sf"/>
</dbReference>
<feature type="binding site" evidence="5">
    <location>
        <position position="57"/>
    </location>
    <ligand>
        <name>NADPH</name>
        <dbReference type="ChEBI" id="CHEBI:57783"/>
    </ligand>
</feature>
<proteinExistence type="inferred from homology"/>
<feature type="domain" description="Pyrroline-5-carboxylate reductase dimerisation" evidence="7">
    <location>
        <begin position="157"/>
        <end position="258"/>
    </location>
</feature>